<keyword evidence="2" id="KW-1185">Reference proteome</keyword>
<gene>
    <name evidence="1" type="ORF">ATJ93_3802</name>
</gene>
<proteinExistence type="predicted"/>
<dbReference type="Pfam" id="PF12900">
    <property type="entry name" value="Pyridox_ox_2"/>
    <property type="match status" value="1"/>
</dbReference>
<evidence type="ECO:0000313" key="1">
    <source>
        <dbReference type="EMBL" id="RKD88981.1"/>
    </source>
</evidence>
<protein>
    <submittedName>
        <fullName evidence="1">Nitroimidazol reductase NimA-like FMN-containing flavoprotein (Pyridoxamine 5'-phosphate oxidase superfamily)</fullName>
    </submittedName>
</protein>
<sequence>MTIDELTEYGMERMADEEIEQFLKTQSLGVLGLPTEGTPYQIPMSYGYDGGSTLYFVYVVGAESRKATLSDRAETVSFLVYSAETMFHWRSVLATGSLRRLSDDERAAITDAQTPIWRPELLETASETEQTRVYELTVDEWTGIRHAIAPPTFAQRSSRDQSE</sequence>
<dbReference type="Proteomes" id="UP000283805">
    <property type="component" value="Unassembled WGS sequence"/>
</dbReference>
<dbReference type="Gene3D" id="2.30.110.10">
    <property type="entry name" value="Electron Transport, Fmn-binding Protein, Chain A"/>
    <property type="match status" value="1"/>
</dbReference>
<dbReference type="EMBL" id="RAPO01000004">
    <property type="protein sequence ID" value="RKD88981.1"/>
    <property type="molecule type" value="Genomic_DNA"/>
</dbReference>
<dbReference type="OrthoDB" id="953at2157"/>
<dbReference type="InterPro" id="IPR012349">
    <property type="entry name" value="Split_barrel_FMN-bd"/>
</dbReference>
<comment type="caution">
    <text evidence="1">The sequence shown here is derived from an EMBL/GenBank/DDBJ whole genome shotgun (WGS) entry which is preliminary data.</text>
</comment>
<organism evidence="1 2">
    <name type="scientific">Halopiger aswanensis</name>
    <dbReference type="NCBI Taxonomy" id="148449"/>
    <lineage>
        <taxon>Archaea</taxon>
        <taxon>Methanobacteriati</taxon>
        <taxon>Methanobacteriota</taxon>
        <taxon>Stenosarchaea group</taxon>
        <taxon>Halobacteria</taxon>
        <taxon>Halobacteriales</taxon>
        <taxon>Natrialbaceae</taxon>
        <taxon>Halopiger</taxon>
    </lineage>
</organism>
<reference evidence="1 2" key="1">
    <citation type="submission" date="2018-09" db="EMBL/GenBank/DDBJ databases">
        <title>Genomic Encyclopedia of Archaeal and Bacterial Type Strains, Phase II (KMG-II): from individual species to whole genera.</title>
        <authorList>
            <person name="Goeker M."/>
        </authorList>
    </citation>
    <scope>NUCLEOTIDE SEQUENCE [LARGE SCALE GENOMIC DNA]</scope>
    <source>
        <strain evidence="1 2">DSM 13151</strain>
    </source>
</reference>
<dbReference type="RefSeq" id="WP_120246146.1">
    <property type="nucleotide sequence ID" value="NZ_RAPO01000004.1"/>
</dbReference>
<accession>A0A3R7DAW2</accession>
<dbReference type="SUPFAM" id="SSF50475">
    <property type="entry name" value="FMN-binding split barrel"/>
    <property type="match status" value="1"/>
</dbReference>
<name>A0A3R7DAW2_9EURY</name>
<dbReference type="AlphaFoldDB" id="A0A3R7DAW2"/>
<evidence type="ECO:0000313" key="2">
    <source>
        <dbReference type="Proteomes" id="UP000283805"/>
    </source>
</evidence>
<dbReference type="InterPro" id="IPR024747">
    <property type="entry name" value="Pyridox_Oxase-rel"/>
</dbReference>